<evidence type="ECO:0000313" key="5">
    <source>
        <dbReference type="Proteomes" id="UP000800082"/>
    </source>
</evidence>
<dbReference type="Pfam" id="PF03171">
    <property type="entry name" value="2OG-FeII_Oxy"/>
    <property type="match status" value="1"/>
</dbReference>
<keyword evidence="5" id="KW-1185">Reference proteome</keyword>
<name>A0A6A5RKP4_9PLEO</name>
<dbReference type="OrthoDB" id="288590at2759"/>
<dbReference type="GO" id="GO:0044283">
    <property type="term" value="P:small molecule biosynthetic process"/>
    <property type="evidence" value="ECO:0007669"/>
    <property type="project" value="UniProtKB-ARBA"/>
</dbReference>
<dbReference type="InterPro" id="IPR005123">
    <property type="entry name" value="Oxoglu/Fe-dep_dioxygenase_dom"/>
</dbReference>
<dbReference type="PANTHER" id="PTHR47990">
    <property type="entry name" value="2-OXOGLUTARATE (2OG) AND FE(II)-DEPENDENT OXYGENASE SUPERFAMILY PROTEIN-RELATED"/>
    <property type="match status" value="1"/>
</dbReference>
<dbReference type="InterPro" id="IPR026992">
    <property type="entry name" value="DIOX_N"/>
</dbReference>
<dbReference type="PRINTS" id="PR00682">
    <property type="entry name" value="IPNSYNTHASE"/>
</dbReference>
<evidence type="ECO:0000256" key="1">
    <source>
        <dbReference type="ARBA" id="ARBA00008056"/>
    </source>
</evidence>
<keyword evidence="2" id="KW-0479">Metal-binding</keyword>
<dbReference type="EMBL" id="ML978969">
    <property type="protein sequence ID" value="KAF1928209.1"/>
    <property type="molecule type" value="Genomic_DNA"/>
</dbReference>
<dbReference type="GO" id="GO:0016491">
    <property type="term" value="F:oxidoreductase activity"/>
    <property type="evidence" value="ECO:0007669"/>
    <property type="project" value="UniProtKB-KW"/>
</dbReference>
<feature type="domain" description="Fe2OG dioxygenase" evidence="3">
    <location>
        <begin position="216"/>
        <end position="329"/>
    </location>
</feature>
<dbReference type="Gene3D" id="2.60.120.330">
    <property type="entry name" value="B-lactam Antibiotic, Isopenicillin N Synthase, Chain"/>
    <property type="match status" value="1"/>
</dbReference>
<dbReference type="AlphaFoldDB" id="A0A6A5RKP4"/>
<dbReference type="InterPro" id="IPR044861">
    <property type="entry name" value="IPNS-like_FE2OG_OXY"/>
</dbReference>
<evidence type="ECO:0000256" key="2">
    <source>
        <dbReference type="RuleBase" id="RU003682"/>
    </source>
</evidence>
<evidence type="ECO:0000259" key="3">
    <source>
        <dbReference type="PROSITE" id="PS51471"/>
    </source>
</evidence>
<dbReference type="PROSITE" id="PS51471">
    <property type="entry name" value="FE2OG_OXY"/>
    <property type="match status" value="1"/>
</dbReference>
<dbReference type="Pfam" id="PF14226">
    <property type="entry name" value="DIOX_N"/>
    <property type="match status" value="1"/>
</dbReference>
<keyword evidence="2" id="KW-0560">Oxidoreductase</keyword>
<proteinExistence type="inferred from homology"/>
<dbReference type="InterPro" id="IPR050231">
    <property type="entry name" value="Iron_ascorbate_oxido_reductase"/>
</dbReference>
<sequence length="390" mass="43067">MAATLVDPAPTRDSTTFKEAREGAEAYLQARLAAKAPVTDEEFQVPVIDISSSFSGSILERQRVAAQIQKACTTSGFFYITNHGVSKAARNGILHQAERFAHQLSPEQKEKLHTKHSKLGLGWEPSEYTSLAGDLETKEGFNFAYEAAMDRTGGDGKYTNLDGTTRNGNLWPKEEDLPGFYDAVKEYYGGVLDLARHLFRLFALSLGLEETYFDPMTTHPGGIARLLYYPPPQTPLPATLKSSSEEAIGLGAHTDYECFTLLLSSSVPGLEILKPSGHWHIATPPPDSFIVNVADFLMRWTNGLYKSTVHRVVNRGTEARYSVPFFFSVNYDTSVETLPTCLAEGEESPWKPIKAGEYILERLNATTKDGAGFFGNENFVDGNEPNLNAY</sequence>
<dbReference type="GO" id="GO:0046872">
    <property type="term" value="F:metal ion binding"/>
    <property type="evidence" value="ECO:0007669"/>
    <property type="project" value="UniProtKB-KW"/>
</dbReference>
<dbReference type="Proteomes" id="UP000800082">
    <property type="component" value="Unassembled WGS sequence"/>
</dbReference>
<evidence type="ECO:0000313" key="4">
    <source>
        <dbReference type="EMBL" id="KAF1928209.1"/>
    </source>
</evidence>
<organism evidence="4 5">
    <name type="scientific">Didymella exigua CBS 183.55</name>
    <dbReference type="NCBI Taxonomy" id="1150837"/>
    <lineage>
        <taxon>Eukaryota</taxon>
        <taxon>Fungi</taxon>
        <taxon>Dikarya</taxon>
        <taxon>Ascomycota</taxon>
        <taxon>Pezizomycotina</taxon>
        <taxon>Dothideomycetes</taxon>
        <taxon>Pleosporomycetidae</taxon>
        <taxon>Pleosporales</taxon>
        <taxon>Pleosporineae</taxon>
        <taxon>Didymellaceae</taxon>
        <taxon>Didymella</taxon>
    </lineage>
</organism>
<accession>A0A6A5RKP4</accession>
<comment type="similarity">
    <text evidence="1 2">Belongs to the iron/ascorbate-dependent oxidoreductase family.</text>
</comment>
<gene>
    <name evidence="4" type="ORF">M421DRAFT_63651</name>
</gene>
<keyword evidence="2" id="KW-0408">Iron</keyword>
<dbReference type="SUPFAM" id="SSF51197">
    <property type="entry name" value="Clavaminate synthase-like"/>
    <property type="match status" value="1"/>
</dbReference>
<dbReference type="GeneID" id="54353741"/>
<protein>
    <submittedName>
        <fullName evidence="4">Clavaminate synthase-like protein</fullName>
    </submittedName>
</protein>
<dbReference type="InterPro" id="IPR027443">
    <property type="entry name" value="IPNS-like_sf"/>
</dbReference>
<dbReference type="RefSeq" id="XP_033448461.1">
    <property type="nucleotide sequence ID" value="XM_033596074.1"/>
</dbReference>
<reference evidence="4" key="1">
    <citation type="journal article" date="2020" name="Stud. Mycol.">
        <title>101 Dothideomycetes genomes: a test case for predicting lifestyles and emergence of pathogens.</title>
        <authorList>
            <person name="Haridas S."/>
            <person name="Albert R."/>
            <person name="Binder M."/>
            <person name="Bloem J."/>
            <person name="Labutti K."/>
            <person name="Salamov A."/>
            <person name="Andreopoulos B."/>
            <person name="Baker S."/>
            <person name="Barry K."/>
            <person name="Bills G."/>
            <person name="Bluhm B."/>
            <person name="Cannon C."/>
            <person name="Castanera R."/>
            <person name="Culley D."/>
            <person name="Daum C."/>
            <person name="Ezra D."/>
            <person name="Gonzalez J."/>
            <person name="Henrissat B."/>
            <person name="Kuo A."/>
            <person name="Liang C."/>
            <person name="Lipzen A."/>
            <person name="Lutzoni F."/>
            <person name="Magnuson J."/>
            <person name="Mondo S."/>
            <person name="Nolan M."/>
            <person name="Ohm R."/>
            <person name="Pangilinan J."/>
            <person name="Park H.-J."/>
            <person name="Ramirez L."/>
            <person name="Alfaro M."/>
            <person name="Sun H."/>
            <person name="Tritt A."/>
            <person name="Yoshinaga Y."/>
            <person name="Zwiers L.-H."/>
            <person name="Turgeon B."/>
            <person name="Goodwin S."/>
            <person name="Spatafora J."/>
            <person name="Crous P."/>
            <person name="Grigoriev I."/>
        </authorList>
    </citation>
    <scope>NUCLEOTIDE SEQUENCE</scope>
    <source>
        <strain evidence="4">CBS 183.55</strain>
    </source>
</reference>